<evidence type="ECO:0000313" key="1">
    <source>
        <dbReference type="EMBL" id="RXK86829.1"/>
    </source>
</evidence>
<dbReference type="AlphaFoldDB" id="A0A4Q1DE13"/>
<dbReference type="RefSeq" id="WP_129002578.1">
    <property type="nucleotide sequence ID" value="NZ_SDHZ01000001.1"/>
</dbReference>
<dbReference type="Proteomes" id="UP000290545">
    <property type="component" value="Unassembled WGS sequence"/>
</dbReference>
<comment type="caution">
    <text evidence="1">The sequence shown here is derived from an EMBL/GenBank/DDBJ whole genome shotgun (WGS) entry which is preliminary data.</text>
</comment>
<protein>
    <submittedName>
        <fullName evidence="1">Uncharacterized protein</fullName>
    </submittedName>
</protein>
<gene>
    <name evidence="1" type="ORF">ESB13_08545</name>
</gene>
<organism evidence="1 2">
    <name type="scientific">Filimonas effusa</name>
    <dbReference type="NCBI Taxonomy" id="2508721"/>
    <lineage>
        <taxon>Bacteria</taxon>
        <taxon>Pseudomonadati</taxon>
        <taxon>Bacteroidota</taxon>
        <taxon>Chitinophagia</taxon>
        <taxon>Chitinophagales</taxon>
        <taxon>Chitinophagaceae</taxon>
        <taxon>Filimonas</taxon>
    </lineage>
</organism>
<accession>A0A4Q1DE13</accession>
<dbReference type="EMBL" id="SDHZ01000001">
    <property type="protein sequence ID" value="RXK86829.1"/>
    <property type="molecule type" value="Genomic_DNA"/>
</dbReference>
<dbReference type="OrthoDB" id="894042at2"/>
<proteinExistence type="predicted"/>
<name>A0A4Q1DE13_9BACT</name>
<keyword evidence="2" id="KW-1185">Reference proteome</keyword>
<reference evidence="1 2" key="1">
    <citation type="submission" date="2019-01" db="EMBL/GenBank/DDBJ databases">
        <title>Filimonas sp. strain TTM-71.</title>
        <authorList>
            <person name="Chen W.-M."/>
        </authorList>
    </citation>
    <scope>NUCLEOTIDE SEQUENCE [LARGE SCALE GENOMIC DNA]</scope>
    <source>
        <strain evidence="1 2">TTM-71</strain>
    </source>
</reference>
<sequence>MKRAILHIVLFFLMLDSTSMYQVLLKSPFLFSHYVDHKQRDPQVSFVAFLSMHYWGEDLDDNDDEHDMQLPFKRTEVQPPYFLYVPFNKVFVAVAHEWHVKLGYGPEKPQLYYNPTLETLFRPPKA</sequence>
<evidence type="ECO:0000313" key="2">
    <source>
        <dbReference type="Proteomes" id="UP000290545"/>
    </source>
</evidence>